<evidence type="ECO:0000313" key="4">
    <source>
        <dbReference type="Proteomes" id="UP000618931"/>
    </source>
</evidence>
<dbReference type="InterPro" id="IPR036938">
    <property type="entry name" value="PAP2/HPO_sf"/>
</dbReference>
<evidence type="ECO:0000259" key="2">
    <source>
        <dbReference type="Pfam" id="PF01569"/>
    </source>
</evidence>
<sequence>MKLIRTIALSGALLAPVTAALAQDQPAPSPYRTNLYVDGGITAGLAAVSVTGLYLVQQKHGLSDVELAALRKEDVPKIDRFSAGYYSESAQTASDFLCYGSMLVAPGLLVFNPAAKARYGQVAALYLETVLATDATFTMTVGNTYRYRPYLYGTEGGSGRSGKIATNSFFAGHTAHSATATFFAAKVFHDFNPGSRAEPYVWAAAAVVPAAVAYYRIQAGKHFLTDNLVGYTVGATMGIVVPQLHKTSRRTGLSVLPVQGLNVNGYAYSGLMLNKKL</sequence>
<dbReference type="InterPro" id="IPR000326">
    <property type="entry name" value="PAP2/HPO"/>
</dbReference>
<gene>
    <name evidence="3" type="ORF">I2H31_14955</name>
</gene>
<dbReference type="EMBL" id="JADQDM010000007">
    <property type="protein sequence ID" value="MBF9222402.1"/>
    <property type="molecule type" value="Genomic_DNA"/>
</dbReference>
<keyword evidence="1" id="KW-0732">Signal</keyword>
<dbReference type="RefSeq" id="WP_196293845.1">
    <property type="nucleotide sequence ID" value="NZ_JADQDM010000007.1"/>
</dbReference>
<accession>A0ABS0I601</accession>
<keyword evidence="4" id="KW-1185">Reference proteome</keyword>
<dbReference type="Gene3D" id="1.20.144.10">
    <property type="entry name" value="Phosphatidic acid phosphatase type 2/haloperoxidase"/>
    <property type="match status" value="1"/>
</dbReference>
<evidence type="ECO:0000313" key="3">
    <source>
        <dbReference type="EMBL" id="MBF9222402.1"/>
    </source>
</evidence>
<dbReference type="SUPFAM" id="SSF48317">
    <property type="entry name" value="Acid phosphatase/Vanadium-dependent haloperoxidase"/>
    <property type="match status" value="1"/>
</dbReference>
<organism evidence="3 4">
    <name type="scientific">Hymenobacter ruricola</name>
    <dbReference type="NCBI Taxonomy" id="2791023"/>
    <lineage>
        <taxon>Bacteria</taxon>
        <taxon>Pseudomonadati</taxon>
        <taxon>Bacteroidota</taxon>
        <taxon>Cytophagia</taxon>
        <taxon>Cytophagales</taxon>
        <taxon>Hymenobacteraceae</taxon>
        <taxon>Hymenobacter</taxon>
    </lineage>
</organism>
<feature type="signal peptide" evidence="1">
    <location>
        <begin position="1"/>
        <end position="22"/>
    </location>
</feature>
<name>A0ABS0I601_9BACT</name>
<dbReference type="Proteomes" id="UP000618931">
    <property type="component" value="Unassembled WGS sequence"/>
</dbReference>
<reference evidence="3 4" key="1">
    <citation type="submission" date="2020-11" db="EMBL/GenBank/DDBJ databases">
        <authorList>
            <person name="Kim M.K."/>
        </authorList>
    </citation>
    <scope>NUCLEOTIDE SEQUENCE [LARGE SCALE GENOMIC DNA]</scope>
    <source>
        <strain evidence="3 4">BT662</strain>
    </source>
</reference>
<proteinExistence type="predicted"/>
<comment type="caution">
    <text evidence="3">The sequence shown here is derived from an EMBL/GenBank/DDBJ whole genome shotgun (WGS) entry which is preliminary data.</text>
</comment>
<dbReference type="CDD" id="cd01610">
    <property type="entry name" value="PAP2_like"/>
    <property type="match status" value="1"/>
</dbReference>
<dbReference type="Pfam" id="PF01569">
    <property type="entry name" value="PAP2"/>
    <property type="match status" value="1"/>
</dbReference>
<evidence type="ECO:0000256" key="1">
    <source>
        <dbReference type="SAM" id="SignalP"/>
    </source>
</evidence>
<feature type="chain" id="PRO_5045165645" evidence="1">
    <location>
        <begin position="23"/>
        <end position="277"/>
    </location>
</feature>
<feature type="domain" description="Phosphatidic acid phosphatase type 2/haloperoxidase" evidence="2">
    <location>
        <begin position="140"/>
        <end position="249"/>
    </location>
</feature>
<protein>
    <submittedName>
        <fullName evidence="3">Phosphatase PAP2 family protein</fullName>
    </submittedName>
</protein>